<organism evidence="2 3">
    <name type="scientific">Planosporangium flavigriseum</name>
    <dbReference type="NCBI Taxonomy" id="373681"/>
    <lineage>
        <taxon>Bacteria</taxon>
        <taxon>Bacillati</taxon>
        <taxon>Actinomycetota</taxon>
        <taxon>Actinomycetes</taxon>
        <taxon>Micromonosporales</taxon>
        <taxon>Micromonosporaceae</taxon>
        <taxon>Planosporangium</taxon>
    </lineage>
</organism>
<dbReference type="InterPro" id="IPR032710">
    <property type="entry name" value="NTF2-like_dom_sf"/>
</dbReference>
<dbReference type="Proteomes" id="UP000653674">
    <property type="component" value="Unassembled WGS sequence"/>
</dbReference>
<dbReference type="InterPro" id="IPR027843">
    <property type="entry name" value="DUF4440"/>
</dbReference>
<name>A0A8J3LPD0_9ACTN</name>
<dbReference type="EMBL" id="BONU01000015">
    <property type="protein sequence ID" value="GIG74188.1"/>
    <property type="molecule type" value="Genomic_DNA"/>
</dbReference>
<proteinExistence type="predicted"/>
<dbReference type="SUPFAM" id="SSF54427">
    <property type="entry name" value="NTF2-like"/>
    <property type="match status" value="1"/>
</dbReference>
<comment type="caution">
    <text evidence="2">The sequence shown here is derived from an EMBL/GenBank/DDBJ whole genome shotgun (WGS) entry which is preliminary data.</text>
</comment>
<dbReference type="Pfam" id="PF14534">
    <property type="entry name" value="DUF4440"/>
    <property type="match status" value="1"/>
</dbReference>
<keyword evidence="3" id="KW-1185">Reference proteome</keyword>
<accession>A0A8J3LPD0</accession>
<protein>
    <recommendedName>
        <fullName evidence="1">DUF4440 domain-containing protein</fullName>
    </recommendedName>
</protein>
<evidence type="ECO:0000313" key="2">
    <source>
        <dbReference type="EMBL" id="GIG74188.1"/>
    </source>
</evidence>
<feature type="domain" description="DUF4440" evidence="1">
    <location>
        <begin position="32"/>
        <end position="137"/>
    </location>
</feature>
<reference evidence="2" key="1">
    <citation type="submission" date="2021-01" db="EMBL/GenBank/DDBJ databases">
        <title>Whole genome shotgun sequence of Planosporangium flavigriseum NBRC 105377.</title>
        <authorList>
            <person name="Komaki H."/>
            <person name="Tamura T."/>
        </authorList>
    </citation>
    <scope>NUCLEOTIDE SEQUENCE</scope>
    <source>
        <strain evidence="2">NBRC 105377</strain>
    </source>
</reference>
<evidence type="ECO:0000313" key="3">
    <source>
        <dbReference type="Proteomes" id="UP000653674"/>
    </source>
</evidence>
<sequence length="170" mass="19280">MSVGRAKEGAIRLANADVLTQINRDIWIPFSTAYAAGDPEAFIALHSPEVIRVEGNGGWIGGFEEYSGRLREWFQWVAVQEGQLEIQFRFLERHTGDDASSERGVYRLTLTYPDTDENVWYGMFHTICRKRNGVWRIALDYDSDEGGTVGEETFTSGREMEQFETSGSLL</sequence>
<evidence type="ECO:0000259" key="1">
    <source>
        <dbReference type="Pfam" id="PF14534"/>
    </source>
</evidence>
<dbReference type="AlphaFoldDB" id="A0A8J3LPD0"/>
<gene>
    <name evidence="2" type="ORF">Pfl04_25920</name>
</gene>
<dbReference type="Gene3D" id="3.10.450.50">
    <property type="match status" value="1"/>
</dbReference>